<evidence type="ECO:0000256" key="8">
    <source>
        <dbReference type="ARBA" id="ARBA00022741"/>
    </source>
</evidence>
<evidence type="ECO:0000256" key="11">
    <source>
        <dbReference type="ARBA" id="ARBA00033334"/>
    </source>
</evidence>
<reference evidence="18 19" key="1">
    <citation type="submission" date="2019-12" db="EMBL/GenBank/DDBJ databases">
        <title>Whole-genome analyses of novel actinobacteria.</title>
        <authorList>
            <person name="Sahin N."/>
            <person name="Saygin H."/>
        </authorList>
    </citation>
    <scope>NUCLEOTIDE SEQUENCE [LARGE SCALE GENOMIC DNA]</scope>
    <source>
        <strain evidence="18 19">KC615</strain>
    </source>
</reference>
<dbReference type="Gene3D" id="1.20.1200.10">
    <property type="entry name" value="Cobalamin adenosyltransferase-like"/>
    <property type="match status" value="1"/>
</dbReference>
<gene>
    <name evidence="18" type="ORF">GSM42_09460</name>
</gene>
<dbReference type="UniPathway" id="UPA00148">
    <property type="reaction ID" value="UER00233"/>
</dbReference>
<keyword evidence="6 15" id="KW-0169">Cobalamin biosynthesis</keyword>
<evidence type="ECO:0000256" key="10">
    <source>
        <dbReference type="ARBA" id="ARBA00031529"/>
    </source>
</evidence>
<comment type="pathway">
    <text evidence="1 15">Cofactor biosynthesis; adenosylcobalamin biosynthesis; adenosylcobalamin from cob(II)yrinate a,c-diamide: step 2/7.</text>
</comment>
<proteinExistence type="inferred from homology"/>
<evidence type="ECO:0000256" key="1">
    <source>
        <dbReference type="ARBA" id="ARBA00005121"/>
    </source>
</evidence>
<evidence type="ECO:0000256" key="15">
    <source>
        <dbReference type="RuleBase" id="RU366026"/>
    </source>
</evidence>
<evidence type="ECO:0000256" key="6">
    <source>
        <dbReference type="ARBA" id="ARBA00022573"/>
    </source>
</evidence>
<comment type="subunit">
    <text evidence="3">Homotrimer.</text>
</comment>
<dbReference type="GO" id="GO:0008817">
    <property type="term" value="F:corrinoid adenosyltransferase activity"/>
    <property type="evidence" value="ECO:0007669"/>
    <property type="project" value="UniProtKB-UniRule"/>
</dbReference>
<dbReference type="EC" id="2.5.1.17" evidence="4 15"/>
<keyword evidence="9 15" id="KW-0067">ATP-binding</keyword>
<feature type="region of interest" description="Disordered" evidence="16">
    <location>
        <begin position="1"/>
        <end position="20"/>
    </location>
</feature>
<keyword evidence="8 15" id="KW-0547">Nucleotide-binding</keyword>
<dbReference type="PANTHER" id="PTHR12213:SF0">
    <property type="entry name" value="CORRINOID ADENOSYLTRANSFERASE MMAB"/>
    <property type="match status" value="1"/>
</dbReference>
<dbReference type="EMBL" id="WUUL01000005">
    <property type="protein sequence ID" value="MXQ53939.1"/>
    <property type="molecule type" value="Genomic_DNA"/>
</dbReference>
<evidence type="ECO:0000259" key="17">
    <source>
        <dbReference type="Pfam" id="PF01923"/>
    </source>
</evidence>
<evidence type="ECO:0000256" key="2">
    <source>
        <dbReference type="ARBA" id="ARBA00007487"/>
    </source>
</evidence>
<dbReference type="AlphaFoldDB" id="A0A6I4VQQ5"/>
<evidence type="ECO:0000256" key="12">
    <source>
        <dbReference type="ARBA" id="ARBA00033354"/>
    </source>
</evidence>
<keyword evidence="19" id="KW-1185">Reference proteome</keyword>
<dbReference type="InterPro" id="IPR036451">
    <property type="entry name" value="CblAdoTrfase-like_sf"/>
</dbReference>
<evidence type="ECO:0000256" key="14">
    <source>
        <dbReference type="ARBA" id="ARBA00048692"/>
    </source>
</evidence>
<dbReference type="SUPFAM" id="SSF89028">
    <property type="entry name" value="Cobalamin adenosyltransferase-like"/>
    <property type="match status" value="1"/>
</dbReference>
<dbReference type="Pfam" id="PF01923">
    <property type="entry name" value="Cob_adeno_trans"/>
    <property type="match status" value="1"/>
</dbReference>
<keyword evidence="7 15" id="KW-0808">Transferase</keyword>
<evidence type="ECO:0000256" key="3">
    <source>
        <dbReference type="ARBA" id="ARBA00011233"/>
    </source>
</evidence>
<comment type="caution">
    <text evidence="18">The sequence shown here is derived from an EMBL/GenBank/DDBJ whole genome shotgun (WGS) entry which is preliminary data.</text>
</comment>
<comment type="catalytic activity">
    <reaction evidence="14 15">
        <text>2 cob(II)alamin + reduced [electron-transfer flavoprotein] + 2 ATP = 2 adenosylcob(III)alamin + 2 triphosphate + oxidized [electron-transfer flavoprotein] + 3 H(+)</text>
        <dbReference type="Rhea" id="RHEA:28671"/>
        <dbReference type="Rhea" id="RHEA-COMP:10685"/>
        <dbReference type="Rhea" id="RHEA-COMP:10686"/>
        <dbReference type="ChEBI" id="CHEBI:15378"/>
        <dbReference type="ChEBI" id="CHEBI:16304"/>
        <dbReference type="ChEBI" id="CHEBI:18036"/>
        <dbReference type="ChEBI" id="CHEBI:18408"/>
        <dbReference type="ChEBI" id="CHEBI:30616"/>
        <dbReference type="ChEBI" id="CHEBI:57692"/>
        <dbReference type="ChEBI" id="CHEBI:58307"/>
        <dbReference type="EC" id="2.5.1.17"/>
    </reaction>
</comment>
<sequence length="185" mass="21095">MKIYTRTGDEGQTGLIGDRRSKDDSRVEAYGTIDELNAFIGDAIAKLDREHADLIDDLTIIQHHLFDAGGDLAQVGKNRSYKVHAHMVDDLEQLIDRYDAKCPPIRFFILPGGVSQAAALHLCRVIARRAERRVVTLCRLEEANGEVRRYLNRLSDLLFTMARVVNVRAKREDIPYKSDQKFKKE</sequence>
<organism evidence="18 19">
    <name type="scientific">Shimazuella alba</name>
    <dbReference type="NCBI Taxonomy" id="2690964"/>
    <lineage>
        <taxon>Bacteria</taxon>
        <taxon>Bacillati</taxon>
        <taxon>Bacillota</taxon>
        <taxon>Bacilli</taxon>
        <taxon>Bacillales</taxon>
        <taxon>Thermoactinomycetaceae</taxon>
        <taxon>Shimazuella</taxon>
    </lineage>
</organism>
<dbReference type="NCBIfam" id="TIGR00636">
    <property type="entry name" value="PduO_Nterm"/>
    <property type="match status" value="1"/>
</dbReference>
<protein>
    <recommendedName>
        <fullName evidence="5 15">Corrinoid adenosyltransferase</fullName>
        <ecNumber evidence="4 15">2.5.1.17</ecNumber>
    </recommendedName>
    <alternativeName>
        <fullName evidence="10 15">Cob(II)alamin adenosyltransferase</fullName>
    </alternativeName>
    <alternativeName>
        <fullName evidence="12 15">Cob(II)yrinic acid a,c-diamide adenosyltransferase</fullName>
    </alternativeName>
    <alternativeName>
        <fullName evidence="11 15">Cobinamide/cobalamin adenosyltransferase</fullName>
    </alternativeName>
</protein>
<dbReference type="InterPro" id="IPR016030">
    <property type="entry name" value="CblAdoTrfase-like"/>
</dbReference>
<name>A0A6I4VQQ5_9BACL</name>
<dbReference type="InterPro" id="IPR029499">
    <property type="entry name" value="PduO-typ"/>
</dbReference>
<dbReference type="FunFam" id="1.20.1200.10:FF:000001">
    <property type="entry name" value="Cob(I)yrinic acid a,c-diamide adenosyltransferase"/>
    <property type="match status" value="1"/>
</dbReference>
<evidence type="ECO:0000256" key="7">
    <source>
        <dbReference type="ARBA" id="ARBA00022679"/>
    </source>
</evidence>
<evidence type="ECO:0000256" key="16">
    <source>
        <dbReference type="SAM" id="MobiDB-lite"/>
    </source>
</evidence>
<dbReference type="GO" id="GO:0009236">
    <property type="term" value="P:cobalamin biosynthetic process"/>
    <property type="evidence" value="ECO:0007669"/>
    <property type="project" value="UniProtKB-UniRule"/>
</dbReference>
<dbReference type="PANTHER" id="PTHR12213">
    <property type="entry name" value="CORRINOID ADENOSYLTRANSFERASE"/>
    <property type="match status" value="1"/>
</dbReference>
<accession>A0A6I4VQQ5</accession>
<feature type="domain" description="Cobalamin adenosyltransferase-like" evidence="17">
    <location>
        <begin position="3"/>
        <end position="165"/>
    </location>
</feature>
<evidence type="ECO:0000256" key="4">
    <source>
        <dbReference type="ARBA" id="ARBA00012454"/>
    </source>
</evidence>
<evidence type="ECO:0000313" key="18">
    <source>
        <dbReference type="EMBL" id="MXQ53939.1"/>
    </source>
</evidence>
<comment type="catalytic activity">
    <reaction evidence="13 15">
        <text>2 cob(II)yrinate a,c diamide + reduced [electron-transfer flavoprotein] + 2 ATP = 2 adenosylcob(III)yrinate a,c-diamide + 2 triphosphate + oxidized [electron-transfer flavoprotein] + 3 H(+)</text>
        <dbReference type="Rhea" id="RHEA:11528"/>
        <dbReference type="Rhea" id="RHEA-COMP:10685"/>
        <dbReference type="Rhea" id="RHEA-COMP:10686"/>
        <dbReference type="ChEBI" id="CHEBI:15378"/>
        <dbReference type="ChEBI" id="CHEBI:18036"/>
        <dbReference type="ChEBI" id="CHEBI:30616"/>
        <dbReference type="ChEBI" id="CHEBI:57692"/>
        <dbReference type="ChEBI" id="CHEBI:58307"/>
        <dbReference type="ChEBI" id="CHEBI:58503"/>
        <dbReference type="ChEBI" id="CHEBI:58537"/>
        <dbReference type="EC" id="2.5.1.17"/>
    </reaction>
</comment>
<evidence type="ECO:0000256" key="5">
    <source>
        <dbReference type="ARBA" id="ARBA00020963"/>
    </source>
</evidence>
<evidence type="ECO:0000256" key="13">
    <source>
        <dbReference type="ARBA" id="ARBA00048555"/>
    </source>
</evidence>
<dbReference type="Proteomes" id="UP000430692">
    <property type="component" value="Unassembled WGS sequence"/>
</dbReference>
<evidence type="ECO:0000256" key="9">
    <source>
        <dbReference type="ARBA" id="ARBA00022840"/>
    </source>
</evidence>
<evidence type="ECO:0000313" key="19">
    <source>
        <dbReference type="Proteomes" id="UP000430692"/>
    </source>
</evidence>
<comment type="similarity">
    <text evidence="2 15">Belongs to the Cob(I)alamin adenosyltransferase family.</text>
</comment>
<dbReference type="RefSeq" id="WP_160801294.1">
    <property type="nucleotide sequence ID" value="NZ_WUUL01000005.1"/>
</dbReference>
<dbReference type="GO" id="GO:0005524">
    <property type="term" value="F:ATP binding"/>
    <property type="evidence" value="ECO:0007669"/>
    <property type="project" value="UniProtKB-UniRule"/>
</dbReference>